<evidence type="ECO:0000256" key="6">
    <source>
        <dbReference type="ARBA" id="ARBA00023163"/>
    </source>
</evidence>
<evidence type="ECO:0000256" key="7">
    <source>
        <dbReference type="ARBA" id="ARBA00023242"/>
    </source>
</evidence>
<evidence type="ECO:0000256" key="3">
    <source>
        <dbReference type="ARBA" id="ARBA00022833"/>
    </source>
</evidence>
<dbReference type="EMBL" id="JAMFTS010000002">
    <property type="protein sequence ID" value="KAJ4800857.1"/>
    <property type="molecule type" value="Genomic_DNA"/>
</dbReference>
<evidence type="ECO:0000256" key="9">
    <source>
        <dbReference type="RuleBase" id="RU369094"/>
    </source>
</evidence>
<keyword evidence="3 9" id="KW-0862">Zinc</keyword>
<dbReference type="AlphaFoldDB" id="A0AAV8G5Y2"/>
<sequence>MSTSTNATPPTNSTPQEPLPCPRCNSRDTKFCYYNNYNLLQPRHYCRTCRRYWTQGGTLRNVPVGGGCRKNKQVAPMDPTKSKLKPMSETAPLPNFTIWNPNGSPYPSFPVLDAQMPGMGYDGFQLVKSEVVPAQPFQIDAPGFGFQEMNQYVDDGYSGNVDPFGGEYDSNVEYDSMSGVIPVSGSDFGYWNPGSAWPDCPTTSGAFP</sequence>
<comment type="subcellular location">
    <subcellularLocation>
        <location evidence="8 9">Nucleus</location>
    </subcellularLocation>
</comment>
<evidence type="ECO:0000256" key="2">
    <source>
        <dbReference type="ARBA" id="ARBA00022771"/>
    </source>
</evidence>
<evidence type="ECO:0000256" key="10">
    <source>
        <dbReference type="SAM" id="MobiDB-lite"/>
    </source>
</evidence>
<keyword evidence="7 8" id="KW-0539">Nucleus</keyword>
<dbReference type="InterPro" id="IPR045174">
    <property type="entry name" value="Dof"/>
</dbReference>
<dbReference type="GO" id="GO:0003677">
    <property type="term" value="F:DNA binding"/>
    <property type="evidence" value="ECO:0007669"/>
    <property type="project" value="UniProtKB-UniRule"/>
</dbReference>
<keyword evidence="2 8" id="KW-0863">Zinc-finger</keyword>
<name>A0AAV8G5Y2_9POAL</name>
<dbReference type="Proteomes" id="UP001140206">
    <property type="component" value="Chromosome 2"/>
</dbReference>
<dbReference type="InterPro" id="IPR003851">
    <property type="entry name" value="Znf_Dof"/>
</dbReference>
<evidence type="ECO:0000259" key="11">
    <source>
        <dbReference type="PROSITE" id="PS50884"/>
    </source>
</evidence>
<dbReference type="PANTHER" id="PTHR31992:SF141">
    <property type="entry name" value="DOF ZINC FINGER PROTEIN DOF1.4"/>
    <property type="match status" value="1"/>
</dbReference>
<keyword evidence="13" id="KW-1185">Reference proteome</keyword>
<evidence type="ECO:0000313" key="13">
    <source>
        <dbReference type="Proteomes" id="UP001140206"/>
    </source>
</evidence>
<gene>
    <name evidence="12" type="ORF">LUZ62_052103</name>
</gene>
<keyword evidence="5 8" id="KW-0238">DNA-binding</keyword>
<keyword evidence="4 9" id="KW-0805">Transcription regulation</keyword>
<comment type="function">
    <text evidence="9">Transcription factor that binds specifically to a 5'-AA[AG]G-3' consensus core sequence.</text>
</comment>
<evidence type="ECO:0000256" key="8">
    <source>
        <dbReference type="PROSITE-ProRule" id="PRU00071"/>
    </source>
</evidence>
<dbReference type="PANTHER" id="PTHR31992">
    <property type="entry name" value="DOF ZINC FINGER PROTEIN DOF1.4-RELATED"/>
    <property type="match status" value="1"/>
</dbReference>
<keyword evidence="6 9" id="KW-0804">Transcription</keyword>
<organism evidence="12 13">
    <name type="scientific">Rhynchospora pubera</name>
    <dbReference type="NCBI Taxonomy" id="906938"/>
    <lineage>
        <taxon>Eukaryota</taxon>
        <taxon>Viridiplantae</taxon>
        <taxon>Streptophyta</taxon>
        <taxon>Embryophyta</taxon>
        <taxon>Tracheophyta</taxon>
        <taxon>Spermatophyta</taxon>
        <taxon>Magnoliopsida</taxon>
        <taxon>Liliopsida</taxon>
        <taxon>Poales</taxon>
        <taxon>Cyperaceae</taxon>
        <taxon>Cyperoideae</taxon>
        <taxon>Rhynchosporeae</taxon>
        <taxon>Rhynchospora</taxon>
    </lineage>
</organism>
<dbReference type="GO" id="GO:0003700">
    <property type="term" value="F:DNA-binding transcription factor activity"/>
    <property type="evidence" value="ECO:0007669"/>
    <property type="project" value="UniProtKB-UniRule"/>
</dbReference>
<feature type="region of interest" description="Disordered" evidence="10">
    <location>
        <begin position="1"/>
        <end position="20"/>
    </location>
</feature>
<keyword evidence="1 9" id="KW-0479">Metal-binding</keyword>
<proteinExistence type="predicted"/>
<evidence type="ECO:0000256" key="4">
    <source>
        <dbReference type="ARBA" id="ARBA00023015"/>
    </source>
</evidence>
<dbReference type="PROSITE" id="PS01361">
    <property type="entry name" value="ZF_DOF_1"/>
    <property type="match status" value="1"/>
</dbReference>
<feature type="compositionally biased region" description="Low complexity" evidence="10">
    <location>
        <begin position="1"/>
        <end position="15"/>
    </location>
</feature>
<dbReference type="PROSITE" id="PS50884">
    <property type="entry name" value="ZF_DOF_2"/>
    <property type="match status" value="1"/>
</dbReference>
<comment type="caution">
    <text evidence="12">The sequence shown here is derived from an EMBL/GenBank/DDBJ whole genome shotgun (WGS) entry which is preliminary data.</text>
</comment>
<dbReference type="GO" id="GO:0005634">
    <property type="term" value="C:nucleus"/>
    <property type="evidence" value="ECO:0007669"/>
    <property type="project" value="UniProtKB-SubCell"/>
</dbReference>
<evidence type="ECO:0000256" key="5">
    <source>
        <dbReference type="ARBA" id="ARBA00023125"/>
    </source>
</evidence>
<protein>
    <recommendedName>
        <fullName evidence="9">Dof zinc finger protein</fullName>
    </recommendedName>
</protein>
<evidence type="ECO:0000256" key="1">
    <source>
        <dbReference type="ARBA" id="ARBA00022723"/>
    </source>
</evidence>
<dbReference type="GO" id="GO:0008270">
    <property type="term" value="F:zinc ion binding"/>
    <property type="evidence" value="ECO:0007669"/>
    <property type="project" value="UniProtKB-KW"/>
</dbReference>
<reference evidence="12" key="1">
    <citation type="submission" date="2022-08" db="EMBL/GenBank/DDBJ databases">
        <authorList>
            <person name="Marques A."/>
        </authorList>
    </citation>
    <scope>NUCLEOTIDE SEQUENCE</scope>
    <source>
        <strain evidence="12">RhyPub2mFocal</strain>
        <tissue evidence="12">Leaves</tissue>
    </source>
</reference>
<evidence type="ECO:0000313" key="12">
    <source>
        <dbReference type="EMBL" id="KAJ4800857.1"/>
    </source>
</evidence>
<dbReference type="Pfam" id="PF02701">
    <property type="entry name" value="Zn_ribbon_Dof"/>
    <property type="match status" value="1"/>
</dbReference>
<feature type="domain" description="Dof-type" evidence="11">
    <location>
        <begin position="19"/>
        <end position="73"/>
    </location>
</feature>
<accession>A0AAV8G5Y2</accession>